<keyword evidence="1" id="KW-0812">Transmembrane</keyword>
<name>A0A1U7GWV2_9CYAN</name>
<sequence>MNIEQAKLYTRIQEFSIDENDAIYPFSKKLAKENGWSAEYTKRAIEEYKKFAFLAVVAGHTVVPSEQVDQVWHLHLTYTHSYWDEFCAKVLQTPLHHNPTRGGSVELRKFQDLYIKTLASYERFFRQTPPLDIWPLPHIRFSIDTHFVRVNTQENWVLPKKLVKLPKISIARLSLPPTGNLSLIWLHLFSLGLIVANNQPALAASITNPLNLSGPDFLWFYFLTVIFTFVIARSLRWFLSISANSSGSESGSLNGYELAYLTGSAYRAVDAAIAKLVQDKYLTVSATRRTLQLENTLSANSHPLEKSIAEAITEESVSGTNYAPIETIRKRAISATNSIRRNLENQGLLVSDRQAKIIQCATAIPVLAVLLLGISKIFVGLSRGKPVGFLIGMCIVTAILAFFLLPKPHRTRFGDRTLNYYRSSYSPTSSDIAFGVALFGSAVLVGSLADLKQALVPPTTSSGDVTSGVGSSCGGGCGSGCGGGCGGCGG</sequence>
<feature type="transmembrane region" description="Helical" evidence="1">
    <location>
        <begin position="387"/>
        <end position="406"/>
    </location>
</feature>
<proteinExistence type="predicted"/>
<dbReference type="EMBL" id="MRCA01000009">
    <property type="protein sequence ID" value="OKH12803.1"/>
    <property type="molecule type" value="Genomic_DNA"/>
</dbReference>
<evidence type="ECO:0000256" key="1">
    <source>
        <dbReference type="SAM" id="Phobius"/>
    </source>
</evidence>
<keyword evidence="1" id="KW-0472">Membrane</keyword>
<dbReference type="Proteomes" id="UP000186391">
    <property type="component" value="Unassembled WGS sequence"/>
</dbReference>
<feature type="transmembrane region" description="Helical" evidence="1">
    <location>
        <begin position="179"/>
        <end position="197"/>
    </location>
</feature>
<gene>
    <name evidence="2" type="ORF">NIES592_16415</name>
</gene>
<comment type="caution">
    <text evidence="2">The sequence shown here is derived from an EMBL/GenBank/DDBJ whole genome shotgun (WGS) entry which is preliminary data.</text>
</comment>
<keyword evidence="1" id="KW-1133">Transmembrane helix</keyword>
<evidence type="ECO:0008006" key="4">
    <source>
        <dbReference type="Google" id="ProtNLM"/>
    </source>
</evidence>
<organism evidence="2 3">
    <name type="scientific">Fischerella major NIES-592</name>
    <dbReference type="NCBI Taxonomy" id="210994"/>
    <lineage>
        <taxon>Bacteria</taxon>
        <taxon>Bacillati</taxon>
        <taxon>Cyanobacteriota</taxon>
        <taxon>Cyanophyceae</taxon>
        <taxon>Nostocales</taxon>
        <taxon>Hapalosiphonaceae</taxon>
        <taxon>Fischerella</taxon>
    </lineage>
</organism>
<dbReference type="NCBIfam" id="TIGR04222">
    <property type="entry name" value="near_uncomplex"/>
    <property type="match status" value="1"/>
</dbReference>
<reference evidence="2 3" key="1">
    <citation type="submission" date="2016-11" db="EMBL/GenBank/DDBJ databases">
        <title>Draft Genome Sequences of Nine Cyanobacterial Strains from Diverse Habitats.</title>
        <authorList>
            <person name="Zhu T."/>
            <person name="Hou S."/>
            <person name="Lu X."/>
            <person name="Hess W.R."/>
        </authorList>
    </citation>
    <scope>NUCLEOTIDE SEQUENCE [LARGE SCALE GENOMIC DNA]</scope>
    <source>
        <strain evidence="2 3">NIES-592</strain>
    </source>
</reference>
<feature type="transmembrane region" description="Helical" evidence="1">
    <location>
        <begin position="357"/>
        <end position="381"/>
    </location>
</feature>
<evidence type="ECO:0000313" key="2">
    <source>
        <dbReference type="EMBL" id="OKH12803.1"/>
    </source>
</evidence>
<keyword evidence="3" id="KW-1185">Reference proteome</keyword>
<protein>
    <recommendedName>
        <fullName evidence="4">TIGR04222 domain-containing membrane protein</fullName>
    </recommendedName>
</protein>
<dbReference type="AlphaFoldDB" id="A0A1U7GWV2"/>
<accession>A0A1U7GWV2</accession>
<feature type="transmembrane region" description="Helical" evidence="1">
    <location>
        <begin position="217"/>
        <end position="235"/>
    </location>
</feature>
<dbReference type="InterPro" id="IPR026467">
    <property type="entry name" value="Ser/Gly_Cys_C_dom"/>
</dbReference>
<dbReference type="OrthoDB" id="278697at2"/>
<evidence type="ECO:0000313" key="3">
    <source>
        <dbReference type="Proteomes" id="UP000186391"/>
    </source>
</evidence>